<keyword evidence="1" id="KW-1277">Toxin-antitoxin system</keyword>
<reference evidence="2 3" key="1">
    <citation type="submission" date="2011-06" db="EMBL/GenBank/DDBJ databases">
        <title>Genomic sequence of Methylobacter tundripaludum SV96.</title>
        <authorList>
            <consortium name="US DOE Joint Genome Institute"/>
            <person name="Lucas S."/>
            <person name="Han J."/>
            <person name="Lapidus A."/>
            <person name="Cheng J.-F."/>
            <person name="Goodwin L."/>
            <person name="Pitluck S."/>
            <person name="Held B."/>
            <person name="Detter J.C."/>
            <person name="Han C."/>
            <person name="Tapia R."/>
            <person name="Land M."/>
            <person name="Hauser L."/>
            <person name="Kyrpides N."/>
            <person name="Ivanova N."/>
            <person name="Ovchinnikova G."/>
            <person name="Pagani I."/>
            <person name="Klotz M.G."/>
            <person name="Dispirito A.A."/>
            <person name="Murrell J.C."/>
            <person name="Dunfield P."/>
            <person name="Kalyuzhnaya M.G."/>
            <person name="Svenning M."/>
            <person name="Trotsenko Y.A."/>
            <person name="Stein L.Y."/>
            <person name="Woyke T."/>
        </authorList>
    </citation>
    <scope>NUCLEOTIDE SEQUENCE [LARGE SCALE GENOMIC DNA]</scope>
    <source>
        <strain evidence="3">ATCC BAA-1195 / DSM 17260 / SV96</strain>
    </source>
</reference>
<dbReference type="InterPro" id="IPR007712">
    <property type="entry name" value="RelE/ParE_toxin"/>
</dbReference>
<sequence length="102" mass="12155">MPPYELTPSAEDDLKDIARYTLKQWGKNQSLQYAGLLERRFLEIADRSSFSRSFSERYPQIQVTRCEHHYIFYIHPEGKRPCIIAVLHERMNKVAKLENRLD</sequence>
<dbReference type="EMBL" id="JH109153">
    <property type="protein sequence ID" value="EGW20211.1"/>
    <property type="molecule type" value="Genomic_DNA"/>
</dbReference>
<protein>
    <submittedName>
        <fullName evidence="2">Plasmid stabilization system</fullName>
    </submittedName>
</protein>
<name>G3IZ39_METTV</name>
<dbReference type="InterPro" id="IPR035093">
    <property type="entry name" value="RelE/ParE_toxin_dom_sf"/>
</dbReference>
<dbReference type="OrthoDB" id="516834at2"/>
<keyword evidence="3" id="KW-1185">Reference proteome</keyword>
<evidence type="ECO:0000313" key="2">
    <source>
        <dbReference type="EMBL" id="EGW20211.1"/>
    </source>
</evidence>
<evidence type="ECO:0000313" key="3">
    <source>
        <dbReference type="Proteomes" id="UP000004664"/>
    </source>
</evidence>
<dbReference type="Proteomes" id="UP000004664">
    <property type="component" value="Unassembled WGS sequence"/>
</dbReference>
<proteinExistence type="predicted"/>
<organism evidence="2 3">
    <name type="scientific">Methylobacter tundripaludum (strain ATCC BAA-1195 / DSM 17260 / SV96)</name>
    <dbReference type="NCBI Taxonomy" id="697282"/>
    <lineage>
        <taxon>Bacteria</taxon>
        <taxon>Pseudomonadati</taxon>
        <taxon>Pseudomonadota</taxon>
        <taxon>Gammaproteobacteria</taxon>
        <taxon>Methylococcales</taxon>
        <taxon>Methylococcaceae</taxon>
        <taxon>Methylobacter</taxon>
    </lineage>
</organism>
<dbReference type="AlphaFoldDB" id="G3IZ39"/>
<dbReference type="eggNOG" id="COG3668">
    <property type="taxonomic scope" value="Bacteria"/>
</dbReference>
<dbReference type="STRING" id="697282.Mettu_3341"/>
<dbReference type="Gene3D" id="3.30.2310.20">
    <property type="entry name" value="RelE-like"/>
    <property type="match status" value="1"/>
</dbReference>
<dbReference type="HOGENOM" id="CLU_147162_3_2_6"/>
<dbReference type="Pfam" id="PF05016">
    <property type="entry name" value="ParE_toxin"/>
    <property type="match status" value="1"/>
</dbReference>
<gene>
    <name evidence="2" type="ORF">Mettu_3341</name>
</gene>
<accession>G3IZ39</accession>
<evidence type="ECO:0000256" key="1">
    <source>
        <dbReference type="ARBA" id="ARBA00022649"/>
    </source>
</evidence>
<dbReference type="RefSeq" id="WP_006892505.1">
    <property type="nucleotide sequence ID" value="NZ_JH109153.1"/>
</dbReference>